<sequence length="101" mass="11636">MNRWDPKLTFSPWKLIWKVKIPYKVVVLPVGGERGCTYTRESYEKGNTNVPKMLFFGGHRGNCLLASRYKLDSGEAGTSSRKWNMKGRGKTDKSRWKIVLP</sequence>
<proteinExistence type="predicted"/>
<dbReference type="AlphaFoldDB" id="A0A9J5XZH6"/>
<reference evidence="2 3" key="1">
    <citation type="submission" date="2020-09" db="EMBL/GenBank/DDBJ databases">
        <title>De no assembly of potato wild relative species, Solanum commersonii.</title>
        <authorList>
            <person name="Cho K."/>
        </authorList>
    </citation>
    <scope>NUCLEOTIDE SEQUENCE [LARGE SCALE GENOMIC DNA]</scope>
    <source>
        <strain evidence="2">LZ3.2</strain>
        <tissue evidence="2">Leaf</tissue>
    </source>
</reference>
<evidence type="ECO:0000313" key="3">
    <source>
        <dbReference type="Proteomes" id="UP000824120"/>
    </source>
</evidence>
<feature type="non-terminal residue" evidence="2">
    <location>
        <position position="1"/>
    </location>
</feature>
<accession>A0A9J5XZH6</accession>
<feature type="region of interest" description="Disordered" evidence="1">
    <location>
        <begin position="74"/>
        <end position="101"/>
    </location>
</feature>
<organism evidence="2 3">
    <name type="scientific">Solanum commersonii</name>
    <name type="common">Commerson's wild potato</name>
    <name type="synonym">Commerson's nightshade</name>
    <dbReference type="NCBI Taxonomy" id="4109"/>
    <lineage>
        <taxon>Eukaryota</taxon>
        <taxon>Viridiplantae</taxon>
        <taxon>Streptophyta</taxon>
        <taxon>Embryophyta</taxon>
        <taxon>Tracheophyta</taxon>
        <taxon>Spermatophyta</taxon>
        <taxon>Magnoliopsida</taxon>
        <taxon>eudicotyledons</taxon>
        <taxon>Gunneridae</taxon>
        <taxon>Pentapetalae</taxon>
        <taxon>asterids</taxon>
        <taxon>lamiids</taxon>
        <taxon>Solanales</taxon>
        <taxon>Solanaceae</taxon>
        <taxon>Solanoideae</taxon>
        <taxon>Solaneae</taxon>
        <taxon>Solanum</taxon>
    </lineage>
</organism>
<comment type="caution">
    <text evidence="2">The sequence shown here is derived from an EMBL/GenBank/DDBJ whole genome shotgun (WGS) entry which is preliminary data.</text>
</comment>
<gene>
    <name evidence="2" type="ORF">H5410_034995</name>
</gene>
<protein>
    <submittedName>
        <fullName evidence="2">Uncharacterized protein</fullName>
    </submittedName>
</protein>
<evidence type="ECO:0000313" key="2">
    <source>
        <dbReference type="EMBL" id="KAG5593763.1"/>
    </source>
</evidence>
<evidence type="ECO:0000256" key="1">
    <source>
        <dbReference type="SAM" id="MobiDB-lite"/>
    </source>
</evidence>
<dbReference type="Proteomes" id="UP000824120">
    <property type="component" value="Chromosome 7"/>
</dbReference>
<name>A0A9J5XZH6_SOLCO</name>
<keyword evidence="3" id="KW-1185">Reference proteome</keyword>
<dbReference type="EMBL" id="JACXVP010000007">
    <property type="protein sequence ID" value="KAG5593763.1"/>
    <property type="molecule type" value="Genomic_DNA"/>
</dbReference>